<keyword evidence="2" id="KW-0012">Acyltransferase</keyword>
<protein>
    <submittedName>
        <fullName evidence="4">N-acetyltransferase family protein</fullName>
    </submittedName>
</protein>
<dbReference type="InterPro" id="IPR000182">
    <property type="entry name" value="GNAT_dom"/>
</dbReference>
<keyword evidence="1" id="KW-0808">Transferase</keyword>
<evidence type="ECO:0000313" key="4">
    <source>
        <dbReference type="EMBL" id="WZO33786.1"/>
    </source>
</evidence>
<evidence type="ECO:0000256" key="2">
    <source>
        <dbReference type="ARBA" id="ARBA00023315"/>
    </source>
</evidence>
<feature type="domain" description="N-acetyltransferase" evidence="3">
    <location>
        <begin position="5"/>
        <end position="164"/>
    </location>
</feature>
<accession>A0AAU6SA74</accession>
<dbReference type="PANTHER" id="PTHR43072:SF23">
    <property type="entry name" value="UPF0039 PROTEIN C11D3.02C"/>
    <property type="match status" value="1"/>
</dbReference>
<dbReference type="Pfam" id="PF00583">
    <property type="entry name" value="Acetyltransf_1"/>
    <property type="match status" value="1"/>
</dbReference>
<dbReference type="PANTHER" id="PTHR43072">
    <property type="entry name" value="N-ACETYLTRANSFERASE"/>
    <property type="match status" value="1"/>
</dbReference>
<dbReference type="InterPro" id="IPR016181">
    <property type="entry name" value="Acyl_CoA_acyltransferase"/>
</dbReference>
<dbReference type="EMBL" id="CP151632">
    <property type="protein sequence ID" value="WZO33786.1"/>
    <property type="molecule type" value="Genomic_DNA"/>
</dbReference>
<dbReference type="AlphaFoldDB" id="A0AAU6SA74"/>
<dbReference type="PROSITE" id="PS51186">
    <property type="entry name" value="GNAT"/>
    <property type="match status" value="1"/>
</dbReference>
<organism evidence="4">
    <name type="scientific">Microbacterium sp. LWS13-1.2</name>
    <dbReference type="NCBI Taxonomy" id="3135264"/>
    <lineage>
        <taxon>Bacteria</taxon>
        <taxon>Bacillati</taxon>
        <taxon>Actinomycetota</taxon>
        <taxon>Actinomycetes</taxon>
        <taxon>Micrococcales</taxon>
        <taxon>Microbacteriaceae</taxon>
        <taxon>Microbacterium</taxon>
    </lineage>
</organism>
<evidence type="ECO:0000259" key="3">
    <source>
        <dbReference type="PROSITE" id="PS51186"/>
    </source>
</evidence>
<dbReference type="RefSeq" id="WP_349428320.1">
    <property type="nucleotide sequence ID" value="NZ_CP151632.1"/>
</dbReference>
<name>A0AAU6SA74_9MICO</name>
<dbReference type="SUPFAM" id="SSF55729">
    <property type="entry name" value="Acyl-CoA N-acyltransferases (Nat)"/>
    <property type="match status" value="1"/>
</dbReference>
<proteinExistence type="predicted"/>
<evidence type="ECO:0000256" key="1">
    <source>
        <dbReference type="ARBA" id="ARBA00022679"/>
    </source>
</evidence>
<dbReference type="GO" id="GO:0016747">
    <property type="term" value="F:acyltransferase activity, transferring groups other than amino-acyl groups"/>
    <property type="evidence" value="ECO:0007669"/>
    <property type="project" value="InterPro"/>
</dbReference>
<sequence>MLLMIGVREMVPGDWPAIEAIYEQGIEDGEATFETATPTWEAFDAGKLRGLRFVAVDADGVVVGWIAGSAVSSRPAYRGVVEHSVYIDRGARGQGVGRILLEAFISAAEASGVWTIQSSIFPENGASLRLHEVTGFRVVGRRERIARSGAGPHAGAWRDTLLIERRSAVVETD</sequence>
<dbReference type="CDD" id="cd04301">
    <property type="entry name" value="NAT_SF"/>
    <property type="match status" value="1"/>
</dbReference>
<dbReference type="Gene3D" id="3.40.630.30">
    <property type="match status" value="1"/>
</dbReference>
<gene>
    <name evidence="4" type="ORF">MRBLWS13_001420</name>
</gene>
<reference evidence="4" key="1">
    <citation type="submission" date="2024-04" db="EMBL/GenBank/DDBJ databases">
        <authorList>
            <person name="Roder T."/>
            <person name="Oberhansli S."/>
            <person name="Kreuzer M."/>
        </authorList>
    </citation>
    <scope>NUCLEOTIDE SEQUENCE</scope>
    <source>
        <strain evidence="4">LWS13-1.2</strain>
    </source>
</reference>